<dbReference type="Proteomes" id="UP001549111">
    <property type="component" value="Unassembled WGS sequence"/>
</dbReference>
<dbReference type="RefSeq" id="WP_149505653.1">
    <property type="nucleotide sequence ID" value="NZ_CP035710.1"/>
</dbReference>
<keyword evidence="3" id="KW-0614">Plasmid</keyword>
<dbReference type="EMBL" id="JBEPLS010000007">
    <property type="protein sequence ID" value="MET3604383.1"/>
    <property type="molecule type" value="Genomic_DNA"/>
</dbReference>
<dbReference type="Proteomes" id="UP000323522">
    <property type="component" value="Plasmid pSna507_unt10"/>
</dbReference>
<evidence type="ECO:0000313" key="5">
    <source>
        <dbReference type="Proteomes" id="UP001549111"/>
    </source>
</evidence>
<proteinExistence type="predicted"/>
<accession>A0A5C1Q8N6</accession>
<feature type="domain" description="Rhodanese" evidence="1">
    <location>
        <begin position="1"/>
        <end position="91"/>
    </location>
</feature>
<evidence type="ECO:0000313" key="4">
    <source>
        <dbReference type="Proteomes" id="UP000323522"/>
    </source>
</evidence>
<keyword evidence="5" id="KW-1185">Reference proteome</keyword>
<gene>
    <name evidence="2" type="ORF">ABIC99_002199</name>
    <name evidence="3" type="ORF">EWH46_19495</name>
</gene>
<evidence type="ECO:0000313" key="3">
    <source>
        <dbReference type="EMBL" id="QEN03034.1"/>
    </source>
</evidence>
<evidence type="ECO:0000313" key="2">
    <source>
        <dbReference type="EMBL" id="MET3604383.1"/>
    </source>
</evidence>
<dbReference type="KEGG" id="snn:EWH46_19495"/>
<name>A0A5C1Q8N6_9BURK</name>
<dbReference type="Pfam" id="PF00581">
    <property type="entry name" value="Rhodanese"/>
    <property type="match status" value="1"/>
</dbReference>
<dbReference type="EMBL" id="CP035710">
    <property type="protein sequence ID" value="QEN03034.1"/>
    <property type="molecule type" value="Genomic_DNA"/>
</dbReference>
<reference evidence="2 5" key="2">
    <citation type="submission" date="2024-06" db="EMBL/GenBank/DDBJ databases">
        <title>Genomic Encyclopedia of Type Strains, Phase IV (KMG-IV): sequencing the most valuable type-strain genomes for metagenomic binning, comparative biology and taxonomic classification.</title>
        <authorList>
            <person name="Goeker M."/>
        </authorList>
    </citation>
    <scope>NUCLEOTIDE SEQUENCE [LARGE SCALE GENOMIC DNA]</scope>
    <source>
        <strain evidence="2 5">D-501</strain>
    </source>
</reference>
<dbReference type="SMART" id="SM00450">
    <property type="entry name" value="RHOD"/>
    <property type="match status" value="1"/>
</dbReference>
<dbReference type="PANTHER" id="PTHR44086">
    <property type="entry name" value="THIOSULFATE SULFURTRANSFERASE RDL2, MITOCHONDRIAL-RELATED"/>
    <property type="match status" value="1"/>
</dbReference>
<dbReference type="CDD" id="cd00158">
    <property type="entry name" value="RHOD"/>
    <property type="match status" value="1"/>
</dbReference>
<dbReference type="PANTHER" id="PTHR44086:SF10">
    <property type="entry name" value="THIOSULFATE SULFURTRANSFERASE_RHODANESE-LIKE DOMAIN-CONTAINING PROTEIN 3"/>
    <property type="match status" value="1"/>
</dbReference>
<dbReference type="AlphaFoldDB" id="A0A5C1Q8N6"/>
<dbReference type="InterPro" id="IPR001763">
    <property type="entry name" value="Rhodanese-like_dom"/>
</dbReference>
<dbReference type="SUPFAM" id="SSF52821">
    <property type="entry name" value="Rhodanese/Cell cycle control phosphatase"/>
    <property type="match status" value="1"/>
</dbReference>
<geneLocation type="plasmid" evidence="4">
    <name>psna507_unt10</name>
</geneLocation>
<dbReference type="OrthoDB" id="9814704at2"/>
<reference evidence="3 4" key="1">
    <citation type="submission" date="2019-02" db="EMBL/GenBank/DDBJ databases">
        <title>Complete Genome Sequence and Methylome Analysis of Sphaerotilus natans subsp. sulfidivorans D-507.</title>
        <authorList>
            <person name="Fomenkov A."/>
            <person name="Gridneva E."/>
            <person name="Smolyakov D."/>
            <person name="Dubinina G."/>
            <person name="Vincze T."/>
            <person name="Grabovich M."/>
            <person name="Roberts R.J."/>
        </authorList>
    </citation>
    <scope>NUCLEOTIDE SEQUENCE [LARGE SCALE GENOMIC DNA]</scope>
    <source>
        <strain evidence="3 4">D-507</strain>
        <plasmid evidence="3">pSna507_unt10</plasmid>
        <plasmid evidence="4">psna507_unt10</plasmid>
    </source>
</reference>
<protein>
    <submittedName>
        <fullName evidence="2">Phage shock protein E</fullName>
    </submittedName>
    <submittedName>
        <fullName evidence="3">Rhodanese-like domain-containing protein</fullName>
    </submittedName>
</protein>
<dbReference type="InterPro" id="IPR036873">
    <property type="entry name" value="Rhodanese-like_dom_sf"/>
</dbReference>
<dbReference type="GO" id="GO:0004792">
    <property type="term" value="F:thiosulfate-cyanide sulfurtransferase activity"/>
    <property type="evidence" value="ECO:0007669"/>
    <property type="project" value="TreeGrafter"/>
</dbReference>
<organism evidence="3 4">
    <name type="scientific">Sphaerotilus sulfidivorans</name>
    <dbReference type="NCBI Taxonomy" id="639200"/>
    <lineage>
        <taxon>Bacteria</taxon>
        <taxon>Pseudomonadati</taxon>
        <taxon>Pseudomonadota</taxon>
        <taxon>Betaproteobacteria</taxon>
        <taxon>Burkholderiales</taxon>
        <taxon>Sphaerotilaceae</taxon>
        <taxon>Sphaerotilus</taxon>
    </lineage>
</organism>
<sequence>MSSLLSPSTLVIDVRSPAEFASGHLDGAVNLPLDRLAGLCAQALPDHQADIVVYCAAGGRSAMACRMLGELGYRRVRDGGALSVLALGCGRPLRRV</sequence>
<dbReference type="Gene3D" id="3.40.250.10">
    <property type="entry name" value="Rhodanese-like domain"/>
    <property type="match status" value="1"/>
</dbReference>
<evidence type="ECO:0000259" key="1">
    <source>
        <dbReference type="SMART" id="SM00450"/>
    </source>
</evidence>
<geneLocation type="plasmid" evidence="3">
    <name>pSna507_unt10</name>
</geneLocation>